<protein>
    <submittedName>
        <fullName evidence="1">Uncharacterized protein</fullName>
    </submittedName>
</protein>
<dbReference type="Proteomes" id="UP000053240">
    <property type="component" value="Unassembled WGS sequence"/>
</dbReference>
<dbReference type="SMART" id="SM00718">
    <property type="entry name" value="DM4_12"/>
    <property type="match status" value="2"/>
</dbReference>
<dbReference type="STRING" id="76193.A0A194RAX1"/>
<name>A0A194RAX1_PAPMA</name>
<keyword evidence="2" id="KW-1185">Reference proteome</keyword>
<dbReference type="AlphaFoldDB" id="A0A194RAX1"/>
<organism evidence="1 2">
    <name type="scientific">Papilio machaon</name>
    <name type="common">Old World swallowtail butterfly</name>
    <dbReference type="NCBI Taxonomy" id="76193"/>
    <lineage>
        <taxon>Eukaryota</taxon>
        <taxon>Metazoa</taxon>
        <taxon>Ecdysozoa</taxon>
        <taxon>Arthropoda</taxon>
        <taxon>Hexapoda</taxon>
        <taxon>Insecta</taxon>
        <taxon>Pterygota</taxon>
        <taxon>Neoptera</taxon>
        <taxon>Endopterygota</taxon>
        <taxon>Lepidoptera</taxon>
        <taxon>Glossata</taxon>
        <taxon>Ditrysia</taxon>
        <taxon>Papilionoidea</taxon>
        <taxon>Papilionidae</taxon>
        <taxon>Papilioninae</taxon>
        <taxon>Papilio</taxon>
    </lineage>
</organism>
<dbReference type="PANTHER" id="PTHR21398:SF22">
    <property type="entry name" value="IP12060P-RELATED"/>
    <property type="match status" value="1"/>
</dbReference>
<proteinExistence type="predicted"/>
<dbReference type="EMBL" id="KQ460473">
    <property type="protein sequence ID" value="KPJ14430.1"/>
    <property type="molecule type" value="Genomic_DNA"/>
</dbReference>
<gene>
    <name evidence="1" type="ORF">RR48_13501</name>
</gene>
<evidence type="ECO:0000313" key="2">
    <source>
        <dbReference type="Proteomes" id="UP000053240"/>
    </source>
</evidence>
<reference evidence="1 2" key="1">
    <citation type="journal article" date="2015" name="Nat. Commun.">
        <title>Outbred genome sequencing and CRISPR/Cas9 gene editing in butterflies.</title>
        <authorList>
            <person name="Li X."/>
            <person name="Fan D."/>
            <person name="Zhang W."/>
            <person name="Liu G."/>
            <person name="Zhang L."/>
            <person name="Zhao L."/>
            <person name="Fang X."/>
            <person name="Chen L."/>
            <person name="Dong Y."/>
            <person name="Chen Y."/>
            <person name="Ding Y."/>
            <person name="Zhao R."/>
            <person name="Feng M."/>
            <person name="Zhu Y."/>
            <person name="Feng Y."/>
            <person name="Jiang X."/>
            <person name="Zhu D."/>
            <person name="Xiang H."/>
            <person name="Feng X."/>
            <person name="Li S."/>
            <person name="Wang J."/>
            <person name="Zhang G."/>
            <person name="Kronforst M.R."/>
            <person name="Wang W."/>
        </authorList>
    </citation>
    <scope>NUCLEOTIDE SEQUENCE [LARGE SCALE GENOMIC DNA]</scope>
    <source>
        <strain evidence="1">Ya'a_city_454_Pm</strain>
        <tissue evidence="1">Whole body</tissue>
    </source>
</reference>
<dbReference type="InParanoid" id="A0A194RAX1"/>
<dbReference type="PANTHER" id="PTHR21398">
    <property type="entry name" value="AGAP007094-PA"/>
    <property type="match status" value="1"/>
</dbReference>
<dbReference type="InterPro" id="IPR006631">
    <property type="entry name" value="DM4_12"/>
</dbReference>
<dbReference type="Pfam" id="PF07841">
    <property type="entry name" value="DM4_12"/>
    <property type="match status" value="3"/>
</dbReference>
<accession>A0A194RAX1</accession>
<evidence type="ECO:0000313" key="1">
    <source>
        <dbReference type="EMBL" id="KPJ14430.1"/>
    </source>
</evidence>
<sequence>MRPAVKIEAISLRFIKPCASTSREWVFATVSVPLKAGSLVSVAWFFEANYYNVANATYFEPLLGDVEFQSKKNQRSSKAPANILTRSRVYTSIEAMLQQHGQAGRACLLRAICEGSTSHFWHNGVFATVSVPLKAGSLVSVAWFFEANYYNVANATYFEPLLGDIEFQSKRNQRSSKAPANILTRSRVYTSIEAMLQQHGQAGRACLLRAICEGSTSHFWHNGVLGDVLQLILTMTAMLSTFGKGDIHEIQKRGLIFPPTSLYGTFVAIAVPIDIPDKNVFVSYNFESNYSVVTNITEIDEVLFPNLPIISSRQTRSITRELAYTVLEARFKQHGMNGKECLLRNICEAAETPLHHNGLLGHIMHIIFTPSSSREESIDDAYYEAELDGQNGNCDKYLDDCPFSLFDIVTRLVETRH</sequence>